<protein>
    <recommendedName>
        <fullName evidence="4">Prenyltransferase</fullName>
    </recommendedName>
</protein>
<dbReference type="RefSeq" id="WP_166375252.1">
    <property type="nucleotide sequence ID" value="NZ_CBCRZM010000008.1"/>
</dbReference>
<evidence type="ECO:0000313" key="2">
    <source>
        <dbReference type="EMBL" id="MCZ2475371.1"/>
    </source>
</evidence>
<evidence type="ECO:0000313" key="3">
    <source>
        <dbReference type="Proteomes" id="UP001321186"/>
    </source>
</evidence>
<feature type="transmembrane region" description="Helical" evidence="1">
    <location>
        <begin position="7"/>
        <end position="25"/>
    </location>
</feature>
<organism evidence="2 3">
    <name type="scientific">Aquirufa ecclesiirivi</name>
    <dbReference type="NCBI Taxonomy" id="2715124"/>
    <lineage>
        <taxon>Bacteria</taxon>
        <taxon>Pseudomonadati</taxon>
        <taxon>Bacteroidota</taxon>
        <taxon>Cytophagia</taxon>
        <taxon>Cytophagales</taxon>
        <taxon>Flectobacillaceae</taxon>
        <taxon>Aquirufa</taxon>
    </lineage>
</organism>
<proteinExistence type="predicted"/>
<feature type="transmembrane region" description="Helical" evidence="1">
    <location>
        <begin position="154"/>
        <end position="173"/>
    </location>
</feature>
<evidence type="ECO:0008006" key="4">
    <source>
        <dbReference type="Google" id="ProtNLM"/>
    </source>
</evidence>
<feature type="transmembrane region" description="Helical" evidence="1">
    <location>
        <begin position="219"/>
        <end position="236"/>
    </location>
</feature>
<dbReference type="EMBL" id="JAANOH010000003">
    <property type="protein sequence ID" value="MCZ2475371.1"/>
    <property type="molecule type" value="Genomic_DNA"/>
</dbReference>
<reference evidence="2 3" key="1">
    <citation type="submission" date="2020-03" db="EMBL/GenBank/DDBJ databases">
        <authorList>
            <person name="Pitt A."/>
            <person name="Hahn M.W."/>
        </authorList>
    </citation>
    <scope>NUCLEOTIDE SEQUENCE [LARGE SCALE GENOMIC DNA]</scope>
    <source>
        <strain evidence="2 3">5A-MARBSE</strain>
    </source>
</reference>
<keyword evidence="1" id="KW-0812">Transmembrane</keyword>
<keyword evidence="1" id="KW-1133">Transmembrane helix</keyword>
<evidence type="ECO:0000256" key="1">
    <source>
        <dbReference type="SAM" id="Phobius"/>
    </source>
</evidence>
<gene>
    <name evidence="2" type="ORF">G9H61_07935</name>
</gene>
<feature type="transmembrane region" description="Helical" evidence="1">
    <location>
        <begin position="77"/>
        <end position="95"/>
    </location>
</feature>
<keyword evidence="1" id="KW-0472">Membrane</keyword>
<feature type="transmembrane region" description="Helical" evidence="1">
    <location>
        <begin position="194"/>
        <end position="213"/>
    </location>
</feature>
<comment type="caution">
    <text evidence="2">The sequence shown here is derived from an EMBL/GenBank/DDBJ whole genome shotgun (WGS) entry which is preliminary data.</text>
</comment>
<keyword evidence="3" id="KW-1185">Reference proteome</keyword>
<sequence>MRYIKIAHFLSLDVVWGTLAFQALIHEIFLKELPSLPEQISLGCAVWGIYLLDRMIDRKKGIHQDERHLFQSKHGSVVQILLFVLLLLGGLSLVYLDLRLIFFGFGLCAWMLIYWIAWFYGILSHIWFSKEFLTAFIYAVGVGASTWYRLSWSIWAISTAILIFLLVLQNLAMYTLWEREKIGPLKFNDHWKHILLGAELCFVILFIGLIFYFDEKIAFMPFAITFAIQSWIHYFSKNKLASRLWGELAYCSPILYFAYEFFSK</sequence>
<accession>A0ABT4JGG4</accession>
<feature type="transmembrane region" description="Helical" evidence="1">
    <location>
        <begin position="101"/>
        <end position="120"/>
    </location>
</feature>
<dbReference type="Proteomes" id="UP001321186">
    <property type="component" value="Unassembled WGS sequence"/>
</dbReference>
<name>A0ABT4JGG4_9BACT</name>